<dbReference type="RefSeq" id="WP_062179237.1">
    <property type="nucleotide sequence ID" value="NZ_BBXL01000007.1"/>
</dbReference>
<proteinExistence type="predicted"/>
<dbReference type="AlphaFoldDB" id="A0A1M5C2T3"/>
<evidence type="ECO:0008006" key="3">
    <source>
        <dbReference type="Google" id="ProtNLM"/>
    </source>
</evidence>
<dbReference type="EMBL" id="FQUC01000007">
    <property type="protein sequence ID" value="SHF49078.1"/>
    <property type="molecule type" value="Genomic_DNA"/>
</dbReference>
<dbReference type="Proteomes" id="UP000184480">
    <property type="component" value="Unassembled WGS sequence"/>
</dbReference>
<keyword evidence="2" id="KW-1185">Reference proteome</keyword>
<name>A0A1M5C2T3_9BACT</name>
<protein>
    <recommendedName>
        <fullName evidence="3">Lipocalin-like domain-containing protein</fullName>
    </recommendedName>
</protein>
<evidence type="ECO:0000313" key="2">
    <source>
        <dbReference type="Proteomes" id="UP000184480"/>
    </source>
</evidence>
<accession>A0A1M5C2T3</accession>
<gene>
    <name evidence="1" type="ORF">SAMN05444362_10710</name>
</gene>
<sequence length="122" mass="14029">MKQLLSILLFVTLFLSCSKDDDKPGYDARLFGVWAVLDDAGLPTDELRIFPKEQLYPEYYMVYLGKILHYDSKSYYIYNSGSYWVPETGVLNTGSTYKINGDTLTIYGNKCVKLEGWIARNQ</sequence>
<dbReference type="STRING" id="1346286.SAMN05444362_10710"/>
<dbReference type="PROSITE" id="PS51257">
    <property type="entry name" value="PROKAR_LIPOPROTEIN"/>
    <property type="match status" value="1"/>
</dbReference>
<evidence type="ECO:0000313" key="1">
    <source>
        <dbReference type="EMBL" id="SHF49078.1"/>
    </source>
</evidence>
<reference evidence="2" key="1">
    <citation type="submission" date="2016-11" db="EMBL/GenBank/DDBJ databases">
        <authorList>
            <person name="Varghese N."/>
            <person name="Submissions S."/>
        </authorList>
    </citation>
    <scope>NUCLEOTIDE SEQUENCE [LARGE SCALE GENOMIC DNA]</scope>
    <source>
        <strain evidence="2">DSM 27370</strain>
    </source>
</reference>
<organism evidence="1 2">
    <name type="scientific">Dysgonomonas macrotermitis</name>
    <dbReference type="NCBI Taxonomy" id="1346286"/>
    <lineage>
        <taxon>Bacteria</taxon>
        <taxon>Pseudomonadati</taxon>
        <taxon>Bacteroidota</taxon>
        <taxon>Bacteroidia</taxon>
        <taxon>Bacteroidales</taxon>
        <taxon>Dysgonomonadaceae</taxon>
        <taxon>Dysgonomonas</taxon>
    </lineage>
</organism>